<name>A0A6L7G4A6_9RHOB</name>
<keyword evidence="2" id="KW-1185">Reference proteome</keyword>
<organism evidence="1 2">
    <name type="scientific">Pseudooceanicola albus</name>
    <dbReference type="NCBI Taxonomy" id="2692189"/>
    <lineage>
        <taxon>Bacteria</taxon>
        <taxon>Pseudomonadati</taxon>
        <taxon>Pseudomonadota</taxon>
        <taxon>Alphaproteobacteria</taxon>
        <taxon>Rhodobacterales</taxon>
        <taxon>Paracoccaceae</taxon>
        <taxon>Pseudooceanicola</taxon>
    </lineage>
</organism>
<reference evidence="1 2" key="1">
    <citation type="submission" date="2019-12" db="EMBL/GenBank/DDBJ databases">
        <authorList>
            <person name="Li M."/>
        </authorList>
    </citation>
    <scope>NUCLEOTIDE SEQUENCE [LARGE SCALE GENOMIC DNA]</scope>
    <source>
        <strain evidence="1 2">GBMRC 2024</strain>
    </source>
</reference>
<dbReference type="Pfam" id="PF09898">
    <property type="entry name" value="DUF2125"/>
    <property type="match status" value="1"/>
</dbReference>
<proteinExistence type="predicted"/>
<sequence>MKRFAYGIFALVLVLAIGWAGFWFWGAHALRQGLEGWFAERRAAGWQAEYSAFSVQGFPNRFDADWKDLSLADPRSRLAVQLPEFGLYTLSYTPHHLIAVAPSEIQIATPWVSFPLEDDDLRASLRLHPGRALELERVQMAGKNLFLGGQVAMSVADLSLAMAQDAATPARYRLGLEATGVTPPARILNRLGAATALPETLDEVKLDAEVTFTRPWDRQALNATRPQPRHIDLAAARIHWGALLLQASGTLDVDAQGRPDGELDLKAENWRQMLTLATKAHALDPKAAKQIEGVLGFMAGLGGDRDRLEAKITFRQGVAWLGILPLGPVPPLRLR</sequence>
<accession>A0A6L7G4A6</accession>
<evidence type="ECO:0000313" key="1">
    <source>
        <dbReference type="EMBL" id="MXN18357.1"/>
    </source>
</evidence>
<protein>
    <submittedName>
        <fullName evidence="1">DUF2125 domain-containing protein</fullName>
    </submittedName>
</protein>
<evidence type="ECO:0000313" key="2">
    <source>
        <dbReference type="Proteomes" id="UP000477911"/>
    </source>
</evidence>
<dbReference type="AlphaFoldDB" id="A0A6L7G4A6"/>
<dbReference type="Proteomes" id="UP000477911">
    <property type="component" value="Unassembled WGS sequence"/>
</dbReference>
<dbReference type="RefSeq" id="WP_160894491.1">
    <property type="nucleotide sequence ID" value="NZ_WUMU01000012.1"/>
</dbReference>
<gene>
    <name evidence="1" type="ORF">GR170_10955</name>
</gene>
<comment type="caution">
    <text evidence="1">The sequence shown here is derived from an EMBL/GenBank/DDBJ whole genome shotgun (WGS) entry which is preliminary data.</text>
</comment>
<dbReference type="InterPro" id="IPR018666">
    <property type="entry name" value="DUF2125"/>
</dbReference>
<dbReference type="EMBL" id="WUMU01000012">
    <property type="protein sequence ID" value="MXN18357.1"/>
    <property type="molecule type" value="Genomic_DNA"/>
</dbReference>